<evidence type="ECO:0008006" key="4">
    <source>
        <dbReference type="Google" id="ProtNLM"/>
    </source>
</evidence>
<dbReference type="Gene3D" id="3.40.109.10">
    <property type="entry name" value="NADH Oxidase"/>
    <property type="match status" value="1"/>
</dbReference>
<proteinExistence type="predicted"/>
<gene>
    <name evidence="2" type="ORF">CP49_30235</name>
</gene>
<name>A0A0R3KI09_9BRAD</name>
<comment type="caution">
    <text evidence="2">The sequence shown here is derived from an EMBL/GenBank/DDBJ whole genome shotgun (WGS) entry which is preliminary data.</text>
</comment>
<dbReference type="Proteomes" id="UP000051913">
    <property type="component" value="Unassembled WGS sequence"/>
</dbReference>
<evidence type="ECO:0000313" key="3">
    <source>
        <dbReference type="Proteomes" id="UP000051913"/>
    </source>
</evidence>
<dbReference type="SUPFAM" id="SSF55469">
    <property type="entry name" value="FMN-dependent nitroreductase-like"/>
    <property type="match status" value="1"/>
</dbReference>
<feature type="chain" id="PRO_5009796754" description="Twin-arginine translocation pathway signal protein" evidence="1">
    <location>
        <begin position="28"/>
        <end position="250"/>
    </location>
</feature>
<dbReference type="OrthoDB" id="8156917at2"/>
<feature type="signal peptide" evidence="1">
    <location>
        <begin position="1"/>
        <end position="27"/>
    </location>
</feature>
<dbReference type="InterPro" id="IPR006311">
    <property type="entry name" value="TAT_signal"/>
</dbReference>
<dbReference type="STRING" id="1518501.CQ10_08330"/>
<dbReference type="RefSeq" id="WP_057854301.1">
    <property type="nucleotide sequence ID" value="NZ_LLXX01000179.1"/>
</dbReference>
<dbReference type="PROSITE" id="PS51318">
    <property type="entry name" value="TAT"/>
    <property type="match status" value="1"/>
</dbReference>
<keyword evidence="3" id="KW-1185">Reference proteome</keyword>
<dbReference type="GO" id="GO:0016491">
    <property type="term" value="F:oxidoreductase activity"/>
    <property type="evidence" value="ECO:0007669"/>
    <property type="project" value="InterPro"/>
</dbReference>
<keyword evidence="1" id="KW-0732">Signal</keyword>
<evidence type="ECO:0000256" key="1">
    <source>
        <dbReference type="SAM" id="SignalP"/>
    </source>
</evidence>
<accession>A0A0R3KI09</accession>
<sequence>MIPSRRNLLISAGGAGLALLGVGAAFAATRTPHRAFAPWQVSPADDVRLHAFRHAILAPNPHNRQPWLITLVGKDEALIHCDLERRLPVTDPFDRQITIGFGCFLELARIAAAERGISLAIREFPEGMPEASGRLDGRPIAHLKFVGEAHADPLFSAIAIRRSVKEPFDTSRPVPSAAIEALAAFGSARARVSGTDDMALVRDLRALTWTAWMMEANTHAAFKESVDLMRIGKAEIEANPDGIALGGPLL</sequence>
<evidence type="ECO:0000313" key="2">
    <source>
        <dbReference type="EMBL" id="KRQ98111.1"/>
    </source>
</evidence>
<organism evidence="2 3">
    <name type="scientific">Bradyrhizobium valentinum</name>
    <dbReference type="NCBI Taxonomy" id="1518501"/>
    <lineage>
        <taxon>Bacteria</taxon>
        <taxon>Pseudomonadati</taxon>
        <taxon>Pseudomonadota</taxon>
        <taxon>Alphaproteobacteria</taxon>
        <taxon>Hyphomicrobiales</taxon>
        <taxon>Nitrobacteraceae</taxon>
        <taxon>Bradyrhizobium</taxon>
    </lineage>
</organism>
<dbReference type="EMBL" id="LLXX01000179">
    <property type="protein sequence ID" value="KRQ98111.1"/>
    <property type="molecule type" value="Genomic_DNA"/>
</dbReference>
<dbReference type="AlphaFoldDB" id="A0A0R3KI09"/>
<dbReference type="InterPro" id="IPR000415">
    <property type="entry name" value="Nitroreductase-like"/>
</dbReference>
<protein>
    <recommendedName>
        <fullName evidence="4">Twin-arginine translocation pathway signal protein</fullName>
    </recommendedName>
</protein>
<reference evidence="2 3" key="1">
    <citation type="submission" date="2014-03" db="EMBL/GenBank/DDBJ databases">
        <title>Bradyrhizobium valentinum sp. nov., isolated from effective nodules of Lupinus mariae-josephae, a lupine endemic of basic-lime soils in Eastern Spain.</title>
        <authorList>
            <person name="Duran D."/>
            <person name="Rey L."/>
            <person name="Navarro A."/>
            <person name="Busquets A."/>
            <person name="Imperial J."/>
            <person name="Ruiz-Argueso T."/>
        </authorList>
    </citation>
    <scope>NUCLEOTIDE SEQUENCE [LARGE SCALE GENOMIC DNA]</scope>
    <source>
        <strain evidence="2 3">LmjM3</strain>
    </source>
</reference>